<comment type="caution">
    <text evidence="3">The sequence shown here is derived from an EMBL/GenBank/DDBJ whole genome shotgun (WGS) entry which is preliminary data.</text>
</comment>
<feature type="region of interest" description="Disordered" evidence="2">
    <location>
        <begin position="128"/>
        <end position="276"/>
    </location>
</feature>
<name>A0AAV0QN66_9ROSI</name>
<keyword evidence="1" id="KW-0175">Coiled coil</keyword>
<feature type="compositionally biased region" description="Basic and acidic residues" evidence="2">
    <location>
        <begin position="177"/>
        <end position="187"/>
    </location>
</feature>
<feature type="compositionally biased region" description="Polar residues" evidence="2">
    <location>
        <begin position="142"/>
        <end position="157"/>
    </location>
</feature>
<feature type="region of interest" description="Disordered" evidence="2">
    <location>
        <begin position="292"/>
        <end position="374"/>
    </location>
</feature>
<evidence type="ECO:0000313" key="3">
    <source>
        <dbReference type="EMBL" id="CAI0546653.1"/>
    </source>
</evidence>
<evidence type="ECO:0000256" key="2">
    <source>
        <dbReference type="SAM" id="MobiDB-lite"/>
    </source>
</evidence>
<reference evidence="3" key="1">
    <citation type="submission" date="2022-08" db="EMBL/GenBank/DDBJ databases">
        <authorList>
            <person name="Gutierrez-Valencia J."/>
        </authorList>
    </citation>
    <scope>NUCLEOTIDE SEQUENCE</scope>
</reference>
<dbReference type="AlphaFoldDB" id="A0AAV0QN66"/>
<feature type="compositionally biased region" description="Basic and acidic residues" evidence="2">
    <location>
        <begin position="320"/>
        <end position="330"/>
    </location>
</feature>
<evidence type="ECO:0000313" key="4">
    <source>
        <dbReference type="Proteomes" id="UP001154282"/>
    </source>
</evidence>
<protein>
    <submittedName>
        <fullName evidence="3">Uncharacterized protein</fullName>
    </submittedName>
</protein>
<feature type="compositionally biased region" description="Acidic residues" evidence="2">
    <location>
        <begin position="354"/>
        <end position="365"/>
    </location>
</feature>
<keyword evidence="4" id="KW-1185">Reference proteome</keyword>
<accession>A0AAV0QN66</accession>
<dbReference type="PANTHER" id="PTHR34380:SF1">
    <property type="entry name" value="OS01G0221300 PROTEIN"/>
    <property type="match status" value="1"/>
</dbReference>
<feature type="coiled-coil region" evidence="1">
    <location>
        <begin position="24"/>
        <end position="122"/>
    </location>
</feature>
<gene>
    <name evidence="3" type="ORF">LITE_LOCUS44058</name>
</gene>
<dbReference type="EMBL" id="CAMGYJ010000010">
    <property type="protein sequence ID" value="CAI0546653.1"/>
    <property type="molecule type" value="Genomic_DNA"/>
</dbReference>
<organism evidence="3 4">
    <name type="scientific">Linum tenue</name>
    <dbReference type="NCBI Taxonomy" id="586396"/>
    <lineage>
        <taxon>Eukaryota</taxon>
        <taxon>Viridiplantae</taxon>
        <taxon>Streptophyta</taxon>
        <taxon>Embryophyta</taxon>
        <taxon>Tracheophyta</taxon>
        <taxon>Spermatophyta</taxon>
        <taxon>Magnoliopsida</taxon>
        <taxon>eudicotyledons</taxon>
        <taxon>Gunneridae</taxon>
        <taxon>Pentapetalae</taxon>
        <taxon>rosids</taxon>
        <taxon>fabids</taxon>
        <taxon>Malpighiales</taxon>
        <taxon>Linaceae</taxon>
        <taxon>Linum</taxon>
    </lineage>
</organism>
<dbReference type="PANTHER" id="PTHR34380">
    <property type="entry name" value="BNAA03G12380D PROTEIN"/>
    <property type="match status" value="1"/>
</dbReference>
<proteinExistence type="predicted"/>
<evidence type="ECO:0000256" key="1">
    <source>
        <dbReference type="SAM" id="Coils"/>
    </source>
</evidence>
<sequence>MNAEMESKTPKLEVLAGSEPVSRCNESEERIKNAEARIRGLEAEIEIRKSEYKELEGKYKALELRKLEIEDELKSLKARKVEEDDDELFQLKVENVTLECEKKKAENVVEVWKRKYQELKSMVGKISNEVGDGHVPAAGATSDVSKTPCSNLRSNGESLFGGQKSRERSGTQSRRHLLFEKEKDSSRKMAPTTPTDPKGNGSGIINIDDSDDEPNNSDEKEKSPETSLKSKVNDLSLDDDMDVCIGSNPGATTPKRKRTANVVASDSESEDDNVPLAQLKAKHFRKVTCDAKHLSKAASPSASGDDVRDTVTPRRRRLKRMGESRKKSDSQQHASSETTYRSKSERGIPTTADGAEDSTTDEEEGSGSSDDSMKDFIIESSDASLSDGGDTCSTEGSADIGMEMKDIVSKLQRSRNQKFNWESVGEMQSDFGKDNELCMRAVCALYRQQTCDEQVAKNTFHSNKRGFSQSHGSRASKIAAFLIDSNGDLSKSVEELRAYDPKAVDKCRDWALHYANQLFNIYKSGEDPFFPPAVDNK</sequence>
<dbReference type="Proteomes" id="UP001154282">
    <property type="component" value="Unassembled WGS sequence"/>
</dbReference>